<keyword evidence="5" id="KW-0489">Methyltransferase</keyword>
<name>A0AAN7EM19_QUERU</name>
<dbReference type="PANTHER" id="PTHR12714:SF9">
    <property type="entry name" value="PROTEIN-S-ISOPRENYLCYSTEINE O-METHYLTRANSFERASE"/>
    <property type="match status" value="1"/>
</dbReference>
<comment type="cofactor">
    <cofactor evidence="5">
        <name>Zn(2+)</name>
        <dbReference type="ChEBI" id="CHEBI:29105"/>
    </cofactor>
    <text evidence="5">Divalent metal cations. Probably Zn(2+).</text>
</comment>
<dbReference type="AlphaFoldDB" id="A0AAN7EM19"/>
<keyword evidence="5" id="KW-0949">S-adenosyl-L-methionine</keyword>
<dbReference type="EMBL" id="JAXUIC010000009">
    <property type="protein sequence ID" value="KAK4573710.1"/>
    <property type="molecule type" value="Genomic_DNA"/>
</dbReference>
<dbReference type="Pfam" id="PF04140">
    <property type="entry name" value="ICMT"/>
    <property type="match status" value="1"/>
</dbReference>
<dbReference type="EC" id="2.1.1.100" evidence="5"/>
<evidence type="ECO:0000313" key="6">
    <source>
        <dbReference type="EMBL" id="KAK4573710.1"/>
    </source>
</evidence>
<evidence type="ECO:0000256" key="3">
    <source>
        <dbReference type="ARBA" id="ARBA00022989"/>
    </source>
</evidence>
<dbReference type="PANTHER" id="PTHR12714">
    <property type="entry name" value="PROTEIN-S ISOPRENYLCYSTEINE O-METHYLTRANSFERASE"/>
    <property type="match status" value="1"/>
</dbReference>
<protein>
    <recommendedName>
        <fullName evidence="5">Protein-S-isoprenylcysteine O-methyltransferase</fullName>
        <ecNumber evidence="5">2.1.1.100</ecNumber>
    </recommendedName>
</protein>
<evidence type="ECO:0000256" key="4">
    <source>
        <dbReference type="ARBA" id="ARBA00023136"/>
    </source>
</evidence>
<comment type="similarity">
    <text evidence="5">Belongs to the class VI-like SAM-binding methyltransferase superfamily. Isoprenylcysteine carboxyl methyltransferase family.</text>
</comment>
<reference evidence="6 7" key="1">
    <citation type="journal article" date="2023" name="G3 (Bethesda)">
        <title>A haplotype-resolved chromosome-scale genome for Quercus rubra L. provides insights into the genetics of adaptive traits for red oak species.</title>
        <authorList>
            <person name="Kapoor B."/>
            <person name="Jenkins J."/>
            <person name="Schmutz J."/>
            <person name="Zhebentyayeva T."/>
            <person name="Kuelheim C."/>
            <person name="Coggeshall M."/>
            <person name="Heim C."/>
            <person name="Lasky J.R."/>
            <person name="Leites L."/>
            <person name="Islam-Faridi N."/>
            <person name="Romero-Severson J."/>
            <person name="DeLeo V.L."/>
            <person name="Lucas S.M."/>
            <person name="Lazic D."/>
            <person name="Gailing O."/>
            <person name="Carlson J."/>
            <person name="Staton M."/>
        </authorList>
    </citation>
    <scope>NUCLEOTIDE SEQUENCE [LARGE SCALE GENOMIC DNA]</scope>
    <source>
        <strain evidence="6">Pseudo-F2</strain>
    </source>
</reference>
<evidence type="ECO:0000256" key="1">
    <source>
        <dbReference type="ARBA" id="ARBA00004141"/>
    </source>
</evidence>
<sequence length="114" mass="12967">MTEIFTYPAYRQLCQMFVAIFFFQTKTISWQMATLFSLLENTGGVSNLGLAVFIVDEIIRKTSIISAGQAFTHLIKINHEEHHKPITHGIYKCVRHPACCGFFIWSIGTQINAL</sequence>
<comment type="caution">
    <text evidence="6">The sequence shown here is derived from an EMBL/GenBank/DDBJ whole genome shotgun (WGS) entry which is preliminary data.</text>
</comment>
<dbReference type="Proteomes" id="UP001324115">
    <property type="component" value="Unassembled WGS sequence"/>
</dbReference>
<dbReference type="Gene3D" id="1.20.120.1630">
    <property type="match status" value="1"/>
</dbReference>
<keyword evidence="5" id="KW-0808">Transferase</keyword>
<gene>
    <name evidence="6" type="ORF">RGQ29_031596</name>
</gene>
<keyword evidence="4" id="KW-0472">Membrane</keyword>
<comment type="subcellular location">
    <subcellularLocation>
        <location evidence="5">Endoplasmic reticulum membrane</location>
        <topology evidence="5">Multi-pass membrane protein</topology>
    </subcellularLocation>
    <subcellularLocation>
        <location evidence="1">Membrane</location>
        <topology evidence="1">Multi-pass membrane protein</topology>
    </subcellularLocation>
</comment>
<evidence type="ECO:0000313" key="7">
    <source>
        <dbReference type="Proteomes" id="UP001324115"/>
    </source>
</evidence>
<keyword evidence="2" id="KW-0812">Transmembrane</keyword>
<keyword evidence="7" id="KW-1185">Reference proteome</keyword>
<accession>A0AAN7EM19</accession>
<dbReference type="GO" id="GO:0005789">
    <property type="term" value="C:endoplasmic reticulum membrane"/>
    <property type="evidence" value="ECO:0007669"/>
    <property type="project" value="UniProtKB-SubCell"/>
</dbReference>
<organism evidence="6 7">
    <name type="scientific">Quercus rubra</name>
    <name type="common">Northern red oak</name>
    <name type="synonym">Quercus borealis</name>
    <dbReference type="NCBI Taxonomy" id="3512"/>
    <lineage>
        <taxon>Eukaryota</taxon>
        <taxon>Viridiplantae</taxon>
        <taxon>Streptophyta</taxon>
        <taxon>Embryophyta</taxon>
        <taxon>Tracheophyta</taxon>
        <taxon>Spermatophyta</taxon>
        <taxon>Magnoliopsida</taxon>
        <taxon>eudicotyledons</taxon>
        <taxon>Gunneridae</taxon>
        <taxon>Pentapetalae</taxon>
        <taxon>rosids</taxon>
        <taxon>fabids</taxon>
        <taxon>Fagales</taxon>
        <taxon>Fagaceae</taxon>
        <taxon>Quercus</taxon>
    </lineage>
</organism>
<evidence type="ECO:0000256" key="2">
    <source>
        <dbReference type="ARBA" id="ARBA00022692"/>
    </source>
</evidence>
<keyword evidence="5" id="KW-0256">Endoplasmic reticulum</keyword>
<proteinExistence type="inferred from homology"/>
<dbReference type="GO" id="GO:0032259">
    <property type="term" value="P:methylation"/>
    <property type="evidence" value="ECO:0007669"/>
    <property type="project" value="UniProtKB-KW"/>
</dbReference>
<evidence type="ECO:0000256" key="5">
    <source>
        <dbReference type="RuleBase" id="RU362022"/>
    </source>
</evidence>
<dbReference type="InterPro" id="IPR007269">
    <property type="entry name" value="ICMT_MeTrfase"/>
</dbReference>
<comment type="catalytic activity">
    <reaction evidence="5">
        <text>[protein]-C-terminal S-[(2E,6E)-farnesyl]-L-cysteine + S-adenosyl-L-methionine = [protein]-C-terminal S-[(2E,6E)-farnesyl]-L-cysteine methyl ester + S-adenosyl-L-homocysteine</text>
        <dbReference type="Rhea" id="RHEA:21672"/>
        <dbReference type="Rhea" id="RHEA-COMP:12125"/>
        <dbReference type="Rhea" id="RHEA-COMP:12126"/>
        <dbReference type="ChEBI" id="CHEBI:57856"/>
        <dbReference type="ChEBI" id="CHEBI:59789"/>
        <dbReference type="ChEBI" id="CHEBI:90510"/>
        <dbReference type="ChEBI" id="CHEBI:90511"/>
        <dbReference type="EC" id="2.1.1.100"/>
    </reaction>
</comment>
<keyword evidence="3" id="KW-1133">Transmembrane helix</keyword>
<dbReference type="GO" id="GO:0004671">
    <property type="term" value="F:protein C-terminal S-isoprenylcysteine carboxyl O-methyltransferase activity"/>
    <property type="evidence" value="ECO:0007669"/>
    <property type="project" value="UniProtKB-EC"/>
</dbReference>